<organism evidence="2 3">
    <name type="scientific">Podospora australis</name>
    <dbReference type="NCBI Taxonomy" id="1536484"/>
    <lineage>
        <taxon>Eukaryota</taxon>
        <taxon>Fungi</taxon>
        <taxon>Dikarya</taxon>
        <taxon>Ascomycota</taxon>
        <taxon>Pezizomycotina</taxon>
        <taxon>Sordariomycetes</taxon>
        <taxon>Sordariomycetidae</taxon>
        <taxon>Sordariales</taxon>
        <taxon>Podosporaceae</taxon>
        <taxon>Podospora</taxon>
    </lineage>
</organism>
<feature type="coiled-coil region" evidence="1">
    <location>
        <begin position="170"/>
        <end position="204"/>
    </location>
</feature>
<evidence type="ECO:0000313" key="3">
    <source>
        <dbReference type="Proteomes" id="UP001302126"/>
    </source>
</evidence>
<feature type="coiled-coil region" evidence="1">
    <location>
        <begin position="33"/>
        <end position="142"/>
    </location>
</feature>
<evidence type="ECO:0000313" key="2">
    <source>
        <dbReference type="EMBL" id="KAK4186241.1"/>
    </source>
</evidence>
<comment type="caution">
    <text evidence="2">The sequence shown here is derived from an EMBL/GenBank/DDBJ whole genome shotgun (WGS) entry which is preliminary data.</text>
</comment>
<dbReference type="EMBL" id="MU864428">
    <property type="protein sequence ID" value="KAK4186241.1"/>
    <property type="molecule type" value="Genomic_DNA"/>
</dbReference>
<dbReference type="Proteomes" id="UP001302126">
    <property type="component" value="Unassembled WGS sequence"/>
</dbReference>
<keyword evidence="1" id="KW-0175">Coiled coil</keyword>
<evidence type="ECO:0000256" key="1">
    <source>
        <dbReference type="SAM" id="Coils"/>
    </source>
</evidence>
<accession>A0AAN6WRP6</accession>
<protein>
    <submittedName>
        <fullName evidence="2">Uncharacterized protein</fullName>
    </submittedName>
</protein>
<name>A0AAN6WRP6_9PEZI</name>
<dbReference type="AlphaFoldDB" id="A0AAN6WRP6"/>
<reference evidence="2" key="1">
    <citation type="journal article" date="2023" name="Mol. Phylogenet. Evol.">
        <title>Genome-scale phylogeny and comparative genomics of the fungal order Sordariales.</title>
        <authorList>
            <person name="Hensen N."/>
            <person name="Bonometti L."/>
            <person name="Westerberg I."/>
            <person name="Brannstrom I.O."/>
            <person name="Guillou S."/>
            <person name="Cros-Aarteil S."/>
            <person name="Calhoun S."/>
            <person name="Haridas S."/>
            <person name="Kuo A."/>
            <person name="Mondo S."/>
            <person name="Pangilinan J."/>
            <person name="Riley R."/>
            <person name="LaButti K."/>
            <person name="Andreopoulos B."/>
            <person name="Lipzen A."/>
            <person name="Chen C."/>
            <person name="Yan M."/>
            <person name="Daum C."/>
            <person name="Ng V."/>
            <person name="Clum A."/>
            <person name="Steindorff A."/>
            <person name="Ohm R.A."/>
            <person name="Martin F."/>
            <person name="Silar P."/>
            <person name="Natvig D.O."/>
            <person name="Lalanne C."/>
            <person name="Gautier V."/>
            <person name="Ament-Velasquez S.L."/>
            <person name="Kruys A."/>
            <person name="Hutchinson M.I."/>
            <person name="Powell A.J."/>
            <person name="Barry K."/>
            <person name="Miller A.N."/>
            <person name="Grigoriev I.V."/>
            <person name="Debuchy R."/>
            <person name="Gladieux P."/>
            <person name="Hiltunen Thoren M."/>
            <person name="Johannesson H."/>
        </authorList>
    </citation>
    <scope>NUCLEOTIDE SEQUENCE</scope>
    <source>
        <strain evidence="2">PSN309</strain>
    </source>
</reference>
<sequence>MSKQSGENWTAYKYWYDEGTKFKEQITALEAGTADLQLRLQRTTEACQTLKEKQVNHERTKVELGRYRNEYAELEMRCQQAEGTYKQKLAAETHDLKVQLETVEAQHRQMMHEATTKLGQEKQTLAQEIRTLQEENARNIQKWEESRQNELHTLQEHFQGQVNEVQRGFENELARKEELHQLEIKDLKERVRSLESSLVDNSDDFRPATDDLLKNSYEQLSLAIETITHNLRVVDFPRSSNLDPDGFLQTHERTEAKFLLRSVIWQQIRNGFFCSPFGLGALGPGEGKRRLLELWIQYRRLIGGSPPPTVSIPLGEYDVPAVEKDSIDVFRSDKEANKWRSSTFQAIMSALKSANSKDHLGGGVITPYFNNRDQIHDNILSILDQVAPGSITEDIGDKVSKLIDRAGELALQFGMQRAELGLRGAIKGVQMAIGRDFIDCYDDDGQGEVKEVVLTITPMCYKAGDGRNDLHTPKVMAQGMIYSVRSL</sequence>
<proteinExistence type="predicted"/>
<keyword evidence="3" id="KW-1185">Reference proteome</keyword>
<gene>
    <name evidence="2" type="ORF">QBC35DRAFT_387725</name>
</gene>
<reference evidence="2" key="2">
    <citation type="submission" date="2023-05" db="EMBL/GenBank/DDBJ databases">
        <authorList>
            <consortium name="Lawrence Berkeley National Laboratory"/>
            <person name="Steindorff A."/>
            <person name="Hensen N."/>
            <person name="Bonometti L."/>
            <person name="Westerberg I."/>
            <person name="Brannstrom I.O."/>
            <person name="Guillou S."/>
            <person name="Cros-Aarteil S."/>
            <person name="Calhoun S."/>
            <person name="Haridas S."/>
            <person name="Kuo A."/>
            <person name="Mondo S."/>
            <person name="Pangilinan J."/>
            <person name="Riley R."/>
            <person name="Labutti K."/>
            <person name="Andreopoulos B."/>
            <person name="Lipzen A."/>
            <person name="Chen C."/>
            <person name="Yanf M."/>
            <person name="Daum C."/>
            <person name="Ng V."/>
            <person name="Clum A."/>
            <person name="Ohm R."/>
            <person name="Martin F."/>
            <person name="Silar P."/>
            <person name="Natvig D."/>
            <person name="Lalanne C."/>
            <person name="Gautier V."/>
            <person name="Ament-Velasquez S.L."/>
            <person name="Kruys A."/>
            <person name="Hutchinson M.I."/>
            <person name="Powell A.J."/>
            <person name="Barry K."/>
            <person name="Miller A.N."/>
            <person name="Grigoriev I.V."/>
            <person name="Debuchy R."/>
            <person name="Gladieux P."/>
            <person name="Thoren M.H."/>
            <person name="Johannesson H."/>
        </authorList>
    </citation>
    <scope>NUCLEOTIDE SEQUENCE</scope>
    <source>
        <strain evidence="2">PSN309</strain>
    </source>
</reference>